<comment type="caution">
    <text evidence="1">The sequence shown here is derived from an EMBL/GenBank/DDBJ whole genome shotgun (WGS) entry which is preliminary data.</text>
</comment>
<gene>
    <name evidence="1" type="ORF">NCS57_01188000</name>
</gene>
<reference evidence="1" key="1">
    <citation type="submission" date="2022-06" db="EMBL/GenBank/DDBJ databases">
        <title>Fusarium solani species complex genomes reveal bases of compartmentalisation and animal pathogenesis.</title>
        <authorList>
            <person name="Tsai I.J."/>
        </authorList>
    </citation>
    <scope>NUCLEOTIDE SEQUENCE</scope>
    <source>
        <strain evidence="1">Fu6.1</strain>
    </source>
</reference>
<dbReference type="EMBL" id="CM046511">
    <property type="protein sequence ID" value="KAI8658074.1"/>
    <property type="molecule type" value="Genomic_DNA"/>
</dbReference>
<protein>
    <submittedName>
        <fullName evidence="1">Uncharacterized protein</fullName>
    </submittedName>
</protein>
<sequence length="478" mass="53634">MTMWPPYLHFPFPSLSNPQPQHFPSPVRDRMSESSLFAAFGAVLGYIGAEAATMLSIERQLWPQRFYSNFTLSSLPILALFMPMGGPLHKAALKALDTIFLHGLFNGPNQGHMLGTAFFRQRNWTYTMHRDGEEHPSHTDVVRNCLWTRTLSYIPIPELDQKSCSDAAYGDGAEKGISSTARRAPPLRARTVVSHLTLSRPTTKDITSQELPFIGEGHGVPSLGVFLAICASETSAIITALAVFVVFRSAWLILWLLPLVLRLLSTFFALHREPLVSTSSSAVDDPPRDFEFHCPQSEGSFMVVTGPPTLVLQFVRHYGHPVRDRFREVFQLIVIMALASHFPLGLFCSFVWMDEKLQYVWLCYQLYLVLAMHIVRYSTLGRSTTTEAKLAQCLSRPRQSKAIDGDSTHADNESAVLFGHKRDGEGTVKARVAITYHNRYAEGKMAVEQLLHRRNGWQEDNISQADVLRGVSKTQTSL</sequence>
<evidence type="ECO:0000313" key="1">
    <source>
        <dbReference type="EMBL" id="KAI8658074.1"/>
    </source>
</evidence>
<evidence type="ECO:0000313" key="2">
    <source>
        <dbReference type="Proteomes" id="UP001065298"/>
    </source>
</evidence>
<dbReference type="Proteomes" id="UP001065298">
    <property type="component" value="Chromosome 9"/>
</dbReference>
<proteinExistence type="predicted"/>
<accession>A0ACC0QLB0</accession>
<name>A0ACC0QLB0_9HYPO</name>
<organism evidence="1 2">
    <name type="scientific">Fusarium keratoplasticum</name>
    <dbReference type="NCBI Taxonomy" id="1328300"/>
    <lineage>
        <taxon>Eukaryota</taxon>
        <taxon>Fungi</taxon>
        <taxon>Dikarya</taxon>
        <taxon>Ascomycota</taxon>
        <taxon>Pezizomycotina</taxon>
        <taxon>Sordariomycetes</taxon>
        <taxon>Hypocreomycetidae</taxon>
        <taxon>Hypocreales</taxon>
        <taxon>Nectriaceae</taxon>
        <taxon>Fusarium</taxon>
        <taxon>Fusarium solani species complex</taxon>
    </lineage>
</organism>
<keyword evidence="2" id="KW-1185">Reference proteome</keyword>